<dbReference type="Gene3D" id="3.40.50.2300">
    <property type="match status" value="2"/>
</dbReference>
<keyword evidence="2" id="KW-0238">DNA-binding</keyword>
<dbReference type="PANTHER" id="PTHR30146:SF109">
    <property type="entry name" value="HTH-TYPE TRANSCRIPTIONAL REGULATOR GALS"/>
    <property type="match status" value="1"/>
</dbReference>
<dbReference type="Gene3D" id="1.10.260.40">
    <property type="entry name" value="lambda repressor-like DNA-binding domains"/>
    <property type="match status" value="1"/>
</dbReference>
<dbReference type="PROSITE" id="PS50932">
    <property type="entry name" value="HTH_LACI_2"/>
    <property type="match status" value="1"/>
</dbReference>
<dbReference type="OrthoDB" id="6619319at2"/>
<dbReference type="STRING" id="314283.MED297_09981"/>
<dbReference type="CDD" id="cd06270">
    <property type="entry name" value="PBP1_GalS-like"/>
    <property type="match status" value="1"/>
</dbReference>
<evidence type="ECO:0000256" key="3">
    <source>
        <dbReference type="ARBA" id="ARBA00023163"/>
    </source>
</evidence>
<evidence type="ECO:0000256" key="1">
    <source>
        <dbReference type="ARBA" id="ARBA00023015"/>
    </source>
</evidence>
<dbReference type="GO" id="GO:0000976">
    <property type="term" value="F:transcription cis-regulatory region binding"/>
    <property type="evidence" value="ECO:0007669"/>
    <property type="project" value="TreeGrafter"/>
</dbReference>
<dbReference type="SMART" id="SM00354">
    <property type="entry name" value="HTH_LACI"/>
    <property type="match status" value="1"/>
</dbReference>
<dbReference type="GO" id="GO:0003700">
    <property type="term" value="F:DNA-binding transcription factor activity"/>
    <property type="evidence" value="ECO:0007669"/>
    <property type="project" value="TreeGrafter"/>
</dbReference>
<feature type="domain" description="HTH lacI-type" evidence="4">
    <location>
        <begin position="2"/>
        <end position="56"/>
    </location>
</feature>
<evidence type="ECO:0000256" key="2">
    <source>
        <dbReference type="ARBA" id="ARBA00023125"/>
    </source>
</evidence>
<evidence type="ECO:0000313" key="6">
    <source>
        <dbReference type="Proteomes" id="UP000005953"/>
    </source>
</evidence>
<dbReference type="Pfam" id="PF13377">
    <property type="entry name" value="Peripla_BP_3"/>
    <property type="match status" value="1"/>
</dbReference>
<accession>A4BA74</accession>
<comment type="caution">
    <text evidence="5">The sequence shown here is derived from an EMBL/GenBank/DDBJ whole genome shotgun (WGS) entry which is preliminary data.</text>
</comment>
<protein>
    <submittedName>
        <fullName evidence="5">Transcriptional regulator</fullName>
    </submittedName>
</protein>
<reference evidence="5 6" key="1">
    <citation type="submission" date="2006-02" db="EMBL/GenBank/DDBJ databases">
        <authorList>
            <person name="Pinhassi J."/>
            <person name="Pedros-Alio C."/>
            <person name="Ferriera S."/>
            <person name="Johnson J."/>
            <person name="Kravitz S."/>
            <person name="Halpern A."/>
            <person name="Remington K."/>
            <person name="Beeson K."/>
            <person name="Tran B."/>
            <person name="Rogers Y.-H."/>
            <person name="Friedman R."/>
            <person name="Venter J.C."/>
        </authorList>
    </citation>
    <scope>NUCLEOTIDE SEQUENCE [LARGE SCALE GENOMIC DNA]</scope>
    <source>
        <strain evidence="5 6">MED297</strain>
    </source>
</reference>
<dbReference type="InterPro" id="IPR046335">
    <property type="entry name" value="LacI/GalR-like_sensor"/>
</dbReference>
<evidence type="ECO:0000259" key="4">
    <source>
        <dbReference type="PROSITE" id="PS50932"/>
    </source>
</evidence>
<dbReference type="InterPro" id="IPR000843">
    <property type="entry name" value="HTH_LacI"/>
</dbReference>
<dbReference type="InterPro" id="IPR010982">
    <property type="entry name" value="Lambda_DNA-bd_dom_sf"/>
</dbReference>
<dbReference type="HOGENOM" id="CLU_037628_6_0_6"/>
<sequence length="334" mass="37009">MATIRQVSKHANVSVATVSRVVNGNKWVSDSTREKVLQAMKELGYKPNSFAKALATNRSDTLGMVVSDLAGPFFGEMMRAAEDTVRKQGKHLIITSGHESFDSEMDAIEFLMQRRVDALLLHVESIPDNDLIKMCDEYSIPIILINRRVPELADNCISLDNDMGGYLATQHLLDQGHTAIACIAGPLFKADARARLAGYRRAIEQAGLRYDERLVIESDYQEEGGTQSIERLNRRKADFTAVFAHNDHMAIGAMKALKADGKRVPDDVSVVGYDDMVMARYTVPGLTTVNIPVAEFGRQAADLALLKLGDREGSVTQKYQPELVVRQSTTRPKR</sequence>
<dbReference type="RefSeq" id="WP_008041341.1">
    <property type="nucleotide sequence ID" value="NZ_CH724149.1"/>
</dbReference>
<organism evidence="5 6">
    <name type="scientific">Reinekea blandensis MED297</name>
    <dbReference type="NCBI Taxonomy" id="314283"/>
    <lineage>
        <taxon>Bacteria</taxon>
        <taxon>Pseudomonadati</taxon>
        <taxon>Pseudomonadota</taxon>
        <taxon>Gammaproteobacteria</taxon>
        <taxon>Oceanospirillales</taxon>
        <taxon>Saccharospirillaceae</taxon>
        <taxon>Reinekea</taxon>
    </lineage>
</organism>
<evidence type="ECO:0000313" key="5">
    <source>
        <dbReference type="EMBL" id="EAR10830.1"/>
    </source>
</evidence>
<dbReference type="SUPFAM" id="SSF47413">
    <property type="entry name" value="lambda repressor-like DNA-binding domains"/>
    <property type="match status" value="1"/>
</dbReference>
<dbReference type="InterPro" id="IPR028082">
    <property type="entry name" value="Peripla_BP_I"/>
</dbReference>
<dbReference type="CDD" id="cd01392">
    <property type="entry name" value="HTH_LacI"/>
    <property type="match status" value="1"/>
</dbReference>
<dbReference type="AlphaFoldDB" id="A4BA74"/>
<dbReference type="Pfam" id="PF00356">
    <property type="entry name" value="LacI"/>
    <property type="match status" value="1"/>
</dbReference>
<gene>
    <name evidence="5" type="ORF">MED297_09981</name>
</gene>
<dbReference type="SUPFAM" id="SSF53822">
    <property type="entry name" value="Periplasmic binding protein-like I"/>
    <property type="match status" value="1"/>
</dbReference>
<dbReference type="EMBL" id="AAOE01000002">
    <property type="protein sequence ID" value="EAR10830.1"/>
    <property type="molecule type" value="Genomic_DNA"/>
</dbReference>
<keyword evidence="3" id="KW-0804">Transcription</keyword>
<dbReference type="PANTHER" id="PTHR30146">
    <property type="entry name" value="LACI-RELATED TRANSCRIPTIONAL REPRESSOR"/>
    <property type="match status" value="1"/>
</dbReference>
<keyword evidence="6" id="KW-1185">Reference proteome</keyword>
<name>A4BA74_9GAMM</name>
<dbReference type="Proteomes" id="UP000005953">
    <property type="component" value="Unassembled WGS sequence"/>
</dbReference>
<proteinExistence type="predicted"/>
<keyword evidence="1" id="KW-0805">Transcription regulation</keyword>